<dbReference type="Pfam" id="PF14158">
    <property type="entry name" value="YndJ"/>
    <property type="match status" value="1"/>
</dbReference>
<reference evidence="2" key="1">
    <citation type="submission" date="2023-07" db="EMBL/GenBank/DDBJ databases">
        <title>Ureibacillus sp. isolated from freshwater well.</title>
        <authorList>
            <person name="Kirdat K."/>
            <person name="Bhatt A."/>
            <person name="Teware R."/>
            <person name="Bhavsar Y."/>
            <person name="Yadav A."/>
        </authorList>
    </citation>
    <scope>NUCLEOTIDE SEQUENCE</scope>
    <source>
        <strain evidence="2">BA0131</strain>
    </source>
</reference>
<dbReference type="EMBL" id="JAUHTQ010000002">
    <property type="protein sequence ID" value="MDN4492550.1"/>
    <property type="molecule type" value="Genomic_DNA"/>
</dbReference>
<feature type="transmembrane region" description="Helical" evidence="1">
    <location>
        <begin position="110"/>
        <end position="129"/>
    </location>
</feature>
<sequence length="534" mass="61824">MRNKQKLLSIVLFLFAVVFAQDSPHLLMLTLAQVVYVPFTLQMIVKENDWFGRYYSYFSIPAYISVSLIHITNQSGWDYLLAAIYLLFTFIVAAYGIYRFLTRGFVHFEEFCIDIALFNLAIGGMWFFAHITDIDTGFSPIITWLTAIHFHYAAFLLPIFAGFLGRLYKPNFYPLAAGIILVSPIILAIGITFSVWIEWVSVVFYILGIYSFIFFSLRVRFSHRLQKWLILLSFGSLGVTILFSFLYAFGRLSNDFSISIDFMLRFHGFFNCVLFALLGVVGWSIVVPPPNTNNWTFPVSKIRGSLVIGEKLVYEIKDQQALGSYNGLVDEMEIYEPAINVNTLAPAVRDFYENTLDYRLYAEIKWKCWFKPLAAIYRLISSYTQQINLPLSGKRIEMTGGIIKVNKNLDGRSHPRAWVRKINNKVTFIALYSWHRTKERTYMNIALPLPWSSMIGILELNQIGKDLQLSSKKSRANLDTGIYLAWNKHLLTLPLEETFHVKETEDGRLYAQHNMWIFSIPFLKITYYIAHRDM</sequence>
<dbReference type="Proteomes" id="UP001172743">
    <property type="component" value="Unassembled WGS sequence"/>
</dbReference>
<proteinExistence type="predicted"/>
<feature type="transmembrane region" description="Helical" evidence="1">
    <location>
        <begin position="199"/>
        <end position="217"/>
    </location>
</feature>
<evidence type="ECO:0000313" key="2">
    <source>
        <dbReference type="EMBL" id="MDN4492550.1"/>
    </source>
</evidence>
<dbReference type="InterPro" id="IPR025450">
    <property type="entry name" value="YndJ-like"/>
</dbReference>
<evidence type="ECO:0000256" key="1">
    <source>
        <dbReference type="SAM" id="Phobius"/>
    </source>
</evidence>
<name>A0ABT8GMB1_9BACL</name>
<feature type="transmembrane region" description="Helical" evidence="1">
    <location>
        <begin position="172"/>
        <end position="193"/>
    </location>
</feature>
<evidence type="ECO:0000313" key="3">
    <source>
        <dbReference type="Proteomes" id="UP001172743"/>
    </source>
</evidence>
<feature type="transmembrane region" description="Helical" evidence="1">
    <location>
        <begin position="229"/>
        <end position="248"/>
    </location>
</feature>
<feature type="transmembrane region" description="Helical" evidence="1">
    <location>
        <begin position="141"/>
        <end position="165"/>
    </location>
</feature>
<keyword evidence="3" id="KW-1185">Reference proteome</keyword>
<keyword evidence="1" id="KW-0812">Transmembrane</keyword>
<gene>
    <name evidence="2" type="ORF">QYB95_03275</name>
</gene>
<protein>
    <submittedName>
        <fullName evidence="2">YndJ family protein</fullName>
    </submittedName>
</protein>
<dbReference type="RefSeq" id="WP_301136665.1">
    <property type="nucleotide sequence ID" value="NZ_JAUHTQ010000002.1"/>
</dbReference>
<organism evidence="2 3">
    <name type="scientific">Ureibacillus aquaedulcis</name>
    <dbReference type="NCBI Taxonomy" id="3058421"/>
    <lineage>
        <taxon>Bacteria</taxon>
        <taxon>Bacillati</taxon>
        <taxon>Bacillota</taxon>
        <taxon>Bacilli</taxon>
        <taxon>Bacillales</taxon>
        <taxon>Caryophanaceae</taxon>
        <taxon>Ureibacillus</taxon>
    </lineage>
</organism>
<keyword evidence="1" id="KW-1133">Transmembrane helix</keyword>
<comment type="caution">
    <text evidence="2">The sequence shown here is derived from an EMBL/GenBank/DDBJ whole genome shotgun (WGS) entry which is preliminary data.</text>
</comment>
<feature type="transmembrane region" description="Helical" evidence="1">
    <location>
        <begin position="268"/>
        <end position="287"/>
    </location>
</feature>
<feature type="transmembrane region" description="Helical" evidence="1">
    <location>
        <begin position="79"/>
        <end position="98"/>
    </location>
</feature>
<accession>A0ABT8GMB1</accession>
<keyword evidence="1" id="KW-0472">Membrane</keyword>